<reference evidence="9" key="1">
    <citation type="submission" date="2016-10" db="EMBL/GenBank/DDBJ databases">
        <authorList>
            <person name="Varghese N."/>
            <person name="Submissions S."/>
        </authorList>
    </citation>
    <scope>NUCLEOTIDE SEQUENCE [LARGE SCALE GENOMIC DNA]</scope>
    <source>
        <strain evidence="9">P18</strain>
    </source>
</reference>
<evidence type="ECO:0000313" key="8">
    <source>
        <dbReference type="EMBL" id="SFP68497.1"/>
    </source>
</evidence>
<dbReference type="Gene3D" id="3.30.920.30">
    <property type="entry name" value="Hypothetical protein"/>
    <property type="match status" value="1"/>
</dbReference>
<dbReference type="RefSeq" id="WP_074885338.1">
    <property type="nucleotide sequence ID" value="NZ_FOXO01000006.1"/>
</dbReference>
<dbReference type="EMBL" id="FOXO01000006">
    <property type="protein sequence ID" value="SFP68497.1"/>
    <property type="molecule type" value="Genomic_DNA"/>
</dbReference>
<evidence type="ECO:0000256" key="7">
    <source>
        <dbReference type="ARBA" id="ARBA00023016"/>
    </source>
</evidence>
<evidence type="ECO:0000256" key="1">
    <source>
        <dbReference type="ARBA" id="ARBA00006620"/>
    </source>
</evidence>
<dbReference type="GO" id="GO:0016787">
    <property type="term" value="F:hydrolase activity"/>
    <property type="evidence" value="ECO:0007669"/>
    <property type="project" value="UniProtKB-KW"/>
</dbReference>
<keyword evidence="9" id="KW-1185">Reference proteome</keyword>
<dbReference type="GO" id="GO:0004519">
    <property type="term" value="F:endonuclease activity"/>
    <property type="evidence" value="ECO:0007669"/>
    <property type="project" value="UniProtKB-KW"/>
</dbReference>
<keyword evidence="2" id="KW-1277">Toxin-antitoxin system</keyword>
<name>A0A1I5SDA7_9FIRM</name>
<evidence type="ECO:0000256" key="2">
    <source>
        <dbReference type="ARBA" id="ARBA00022649"/>
    </source>
</evidence>
<dbReference type="Proteomes" id="UP000182624">
    <property type="component" value="Unassembled WGS sequence"/>
</dbReference>
<dbReference type="OrthoDB" id="361893at2"/>
<keyword evidence="5" id="KW-0378">Hydrolase</keyword>
<evidence type="ECO:0000256" key="4">
    <source>
        <dbReference type="ARBA" id="ARBA00022759"/>
    </source>
</evidence>
<dbReference type="GO" id="GO:0003729">
    <property type="term" value="F:mRNA binding"/>
    <property type="evidence" value="ECO:0007669"/>
    <property type="project" value="InterPro"/>
</dbReference>
<evidence type="ECO:0000256" key="6">
    <source>
        <dbReference type="ARBA" id="ARBA00022884"/>
    </source>
</evidence>
<sequence>MSRWEKLINNILKMSGNMRFEELKRVLEAYGYVMQGTKGGSSHFTFRKPGKNPITIPAHEPIKKIYVEMVRNVVLEEEEDDEEDENEKD</sequence>
<keyword evidence="3" id="KW-0540">Nuclease</keyword>
<protein>
    <submittedName>
        <fullName evidence="8">HicA toxin of toxin-antitoxin</fullName>
    </submittedName>
</protein>
<keyword evidence="4" id="KW-0255">Endonuclease</keyword>
<dbReference type="InterPro" id="IPR012933">
    <property type="entry name" value="HicA_mRNA_interferase"/>
</dbReference>
<dbReference type="InterPro" id="IPR038570">
    <property type="entry name" value="HicA_sf"/>
</dbReference>
<evidence type="ECO:0000256" key="5">
    <source>
        <dbReference type="ARBA" id="ARBA00022801"/>
    </source>
</evidence>
<evidence type="ECO:0000256" key="3">
    <source>
        <dbReference type="ARBA" id="ARBA00022722"/>
    </source>
</evidence>
<keyword evidence="7" id="KW-0346">Stress response</keyword>
<dbReference type="SUPFAM" id="SSF54786">
    <property type="entry name" value="YcfA/nrd intein domain"/>
    <property type="match status" value="1"/>
</dbReference>
<gene>
    <name evidence="8" type="ORF">SAMN04487928_10614</name>
</gene>
<dbReference type="AlphaFoldDB" id="A0A1I5SDA7"/>
<proteinExistence type="inferred from homology"/>
<accession>A0A1I5SDA7</accession>
<evidence type="ECO:0000313" key="9">
    <source>
        <dbReference type="Proteomes" id="UP000182624"/>
    </source>
</evidence>
<keyword evidence="6" id="KW-0694">RNA-binding</keyword>
<comment type="similarity">
    <text evidence="1">Belongs to the HicA mRNA interferase family.</text>
</comment>
<organism evidence="8 9">
    <name type="scientific">Butyrivibrio proteoclasticus</name>
    <dbReference type="NCBI Taxonomy" id="43305"/>
    <lineage>
        <taxon>Bacteria</taxon>
        <taxon>Bacillati</taxon>
        <taxon>Bacillota</taxon>
        <taxon>Clostridia</taxon>
        <taxon>Lachnospirales</taxon>
        <taxon>Lachnospiraceae</taxon>
        <taxon>Butyrivibrio</taxon>
    </lineage>
</organism>
<dbReference type="Pfam" id="PF07927">
    <property type="entry name" value="HicA_toxin"/>
    <property type="match status" value="1"/>
</dbReference>